<dbReference type="Proteomes" id="UP000029554">
    <property type="component" value="Unassembled WGS sequence"/>
</dbReference>
<evidence type="ECO:0000313" key="1">
    <source>
        <dbReference type="EMBL" id="KGD68980.1"/>
    </source>
</evidence>
<keyword evidence="2" id="KW-1185">Reference proteome</keyword>
<organism evidence="1 2">
    <name type="scientific">Flavobacterium aquatile LMG 4008 = ATCC 11947</name>
    <dbReference type="NCBI Taxonomy" id="1453498"/>
    <lineage>
        <taxon>Bacteria</taxon>
        <taxon>Pseudomonadati</taxon>
        <taxon>Bacteroidota</taxon>
        <taxon>Flavobacteriia</taxon>
        <taxon>Flavobacteriales</taxon>
        <taxon>Flavobacteriaceae</taxon>
        <taxon>Flavobacterium</taxon>
    </lineage>
</organism>
<name>A0A095V289_9FLAO</name>
<accession>A0A095V289</accession>
<sequence>MKQLLIIPIAILTSCCCTNKSTASKEKEANLNTIEAVSTINSDCPTDGKCTVTVLKNKSMNVLTDEIGAVYYRAEDNANTSIIIYKYERNVPKGLQDADYREEIVFEINNSEAKINKNDFTLQSTKMLYGRFCFCRGQTGFYKVSNGNLELENKNNQIHFKLDFTVTEVPQTIKSIEATIK</sequence>
<dbReference type="AlphaFoldDB" id="A0A095V289"/>
<dbReference type="eggNOG" id="ENOG50331EM">
    <property type="taxonomic scope" value="Bacteria"/>
</dbReference>
<protein>
    <recommendedName>
        <fullName evidence="3">Lipoprotein</fullName>
    </recommendedName>
</protein>
<dbReference type="OrthoDB" id="1447646at2"/>
<evidence type="ECO:0008006" key="3">
    <source>
        <dbReference type="Google" id="ProtNLM"/>
    </source>
</evidence>
<comment type="caution">
    <text evidence="1">The sequence shown here is derived from an EMBL/GenBank/DDBJ whole genome shotgun (WGS) entry which is preliminary data.</text>
</comment>
<dbReference type="EMBL" id="JRHH01000002">
    <property type="protein sequence ID" value="KGD68980.1"/>
    <property type="molecule type" value="Genomic_DNA"/>
</dbReference>
<gene>
    <name evidence="1" type="ORF">LG45_04905</name>
</gene>
<proteinExistence type="predicted"/>
<reference evidence="1 2" key="1">
    <citation type="submission" date="2014-09" db="EMBL/GenBank/DDBJ databases">
        <title>Whole Genome Shotgun of Flavobacterium aquatile LMG 4008.</title>
        <authorList>
            <person name="Gale A.N."/>
            <person name="Pipes S.E."/>
            <person name="Newman J.D."/>
        </authorList>
    </citation>
    <scope>NUCLEOTIDE SEQUENCE [LARGE SCALE GENOMIC DNA]</scope>
    <source>
        <strain evidence="1 2">LMG 4008</strain>
    </source>
</reference>
<dbReference type="PROSITE" id="PS51257">
    <property type="entry name" value="PROKAR_LIPOPROTEIN"/>
    <property type="match status" value="1"/>
</dbReference>
<evidence type="ECO:0000313" key="2">
    <source>
        <dbReference type="Proteomes" id="UP000029554"/>
    </source>
</evidence>
<dbReference type="RefSeq" id="WP_035124896.1">
    <property type="nucleotide sequence ID" value="NZ_JRHH01000002.1"/>
</dbReference>